<protein>
    <submittedName>
        <fullName evidence="1">Uncharacterized protein</fullName>
    </submittedName>
</protein>
<reference evidence="1" key="1">
    <citation type="submission" date="2020-04" db="EMBL/GenBank/DDBJ databases">
        <authorList>
            <person name="Chiriac C."/>
            <person name="Salcher M."/>
            <person name="Ghai R."/>
            <person name="Kavagutti S V."/>
        </authorList>
    </citation>
    <scope>NUCLEOTIDE SEQUENCE</scope>
</reference>
<organism evidence="1">
    <name type="scientific">uncultured Caudovirales phage</name>
    <dbReference type="NCBI Taxonomy" id="2100421"/>
    <lineage>
        <taxon>Viruses</taxon>
        <taxon>Duplodnaviria</taxon>
        <taxon>Heunggongvirae</taxon>
        <taxon>Uroviricota</taxon>
        <taxon>Caudoviricetes</taxon>
        <taxon>Peduoviridae</taxon>
        <taxon>Maltschvirus</taxon>
        <taxon>Maltschvirus maltsch</taxon>
    </lineage>
</organism>
<name>A0A6J5KWG4_9CAUD</name>
<accession>A0A6J5KWG4</accession>
<proteinExistence type="predicted"/>
<gene>
    <name evidence="1" type="ORF">UFOVP54_171</name>
</gene>
<sequence length="130" mass="14354">MTILTSLILIGAIVLVALAIAYNVQRGTKTLEELRANYYDNEAAQEVADLATELYNKELRPVAPRKTIKNIELDAEVTSEDITPQVIEKAVEIAKVLPEQATLNVEAIVDVVKPSKKKRKYHSKAPKGKA</sequence>
<dbReference type="EMBL" id="LR796188">
    <property type="protein sequence ID" value="CAB4125565.1"/>
    <property type="molecule type" value="Genomic_DNA"/>
</dbReference>
<evidence type="ECO:0000313" key="1">
    <source>
        <dbReference type="EMBL" id="CAB4125565.1"/>
    </source>
</evidence>